<dbReference type="PANTHER" id="PTHR33744:SF17">
    <property type="entry name" value="CONSERVED PROTEIN"/>
    <property type="match status" value="1"/>
</dbReference>
<evidence type="ECO:0000259" key="3">
    <source>
        <dbReference type="Pfam" id="PF17853"/>
    </source>
</evidence>
<keyword evidence="5" id="KW-1185">Reference proteome</keyword>
<evidence type="ECO:0000313" key="5">
    <source>
        <dbReference type="Proteomes" id="UP000184363"/>
    </source>
</evidence>
<evidence type="ECO:0000256" key="1">
    <source>
        <dbReference type="ARBA" id="ARBA00006754"/>
    </source>
</evidence>
<reference evidence="4" key="1">
    <citation type="submission" date="2016-11" db="EMBL/GenBank/DDBJ databases">
        <authorList>
            <person name="Jaros S."/>
            <person name="Januszkiewicz K."/>
            <person name="Wedrychowicz H."/>
        </authorList>
    </citation>
    <scope>NUCLEOTIDE SEQUENCE [LARGE SCALE GENOMIC DNA]</scope>
    <source>
        <strain evidence="4">DSM 43832</strain>
    </source>
</reference>
<dbReference type="InterPro" id="IPR051448">
    <property type="entry name" value="CdaR-like_regulators"/>
</dbReference>
<comment type="similarity">
    <text evidence="1">Belongs to the CdaR family.</text>
</comment>
<proteinExistence type="inferred from homology"/>
<dbReference type="Gene3D" id="1.10.10.2840">
    <property type="entry name" value="PucR C-terminal helix-turn-helix domain"/>
    <property type="match status" value="1"/>
</dbReference>
<dbReference type="Pfam" id="PF13556">
    <property type="entry name" value="HTH_30"/>
    <property type="match status" value="1"/>
</dbReference>
<accession>A0A1M6NSQ4</accession>
<dbReference type="STRING" id="1848.SAMN05443637_101453"/>
<dbReference type="OrthoDB" id="3170447at2"/>
<evidence type="ECO:0000313" key="4">
    <source>
        <dbReference type="EMBL" id="SHJ98773.1"/>
    </source>
</evidence>
<dbReference type="InterPro" id="IPR041522">
    <property type="entry name" value="CdaR_GGDEF"/>
</dbReference>
<dbReference type="EMBL" id="FRAP01000001">
    <property type="protein sequence ID" value="SHJ98773.1"/>
    <property type="molecule type" value="Genomic_DNA"/>
</dbReference>
<sequence>MAGIAASAGRGCRVLTATGREVAASAPVPLPVLERMVTTFLTAVRLPAVTRVDGAAYSVFAVGPASEQRMTSWFVAVDGAYPDWDAETSDAVSGLVAIAALDRARRGEGLRVARDIADDAIELIATGGGDRPETAVRLRQAGLDPTGPLVVAVAAFVDRPDLVEAARAILVDAASHVTPGDHPPVVGVRDGVAVAVFPGDPAAFAVALRRLEPALGALRLTVGTSVPYGPAALSGAMQEARHARDLARMREGALPVVTGAELTSHVALLAAVPDDMRRAFAARVLAPVLDYDDRTGAGLMVTLEAFLDCSGSWSRVAERLHLHVNTVRYRIGRVEELTGRDLGRFADRVDLFLALRSL</sequence>
<gene>
    <name evidence="4" type="ORF">SAMN05443637_101453</name>
</gene>
<name>A0A1M6NSQ4_PSETH</name>
<evidence type="ECO:0000259" key="2">
    <source>
        <dbReference type="Pfam" id="PF13556"/>
    </source>
</evidence>
<feature type="domain" description="PucR C-terminal helix-turn-helix" evidence="2">
    <location>
        <begin position="299"/>
        <end position="356"/>
    </location>
</feature>
<dbReference type="PANTHER" id="PTHR33744">
    <property type="entry name" value="CARBOHYDRATE DIACID REGULATOR"/>
    <property type="match status" value="1"/>
</dbReference>
<protein>
    <submittedName>
        <fullName evidence="4">PucR C-terminal helix-turn-helix domain-containing protein</fullName>
    </submittedName>
</protein>
<dbReference type="AlphaFoldDB" id="A0A1M6NSQ4"/>
<organism evidence="4 5">
    <name type="scientific">Pseudonocardia thermophila</name>
    <dbReference type="NCBI Taxonomy" id="1848"/>
    <lineage>
        <taxon>Bacteria</taxon>
        <taxon>Bacillati</taxon>
        <taxon>Actinomycetota</taxon>
        <taxon>Actinomycetes</taxon>
        <taxon>Pseudonocardiales</taxon>
        <taxon>Pseudonocardiaceae</taxon>
        <taxon>Pseudonocardia</taxon>
    </lineage>
</organism>
<dbReference type="Pfam" id="PF17853">
    <property type="entry name" value="GGDEF_2"/>
    <property type="match status" value="1"/>
</dbReference>
<dbReference type="Proteomes" id="UP000184363">
    <property type="component" value="Unassembled WGS sequence"/>
</dbReference>
<dbReference type="RefSeq" id="WP_084754205.1">
    <property type="nucleotide sequence ID" value="NZ_FRAP01000001.1"/>
</dbReference>
<feature type="domain" description="CdaR GGDEF-like" evidence="3">
    <location>
        <begin position="128"/>
        <end position="245"/>
    </location>
</feature>
<dbReference type="InterPro" id="IPR042070">
    <property type="entry name" value="PucR_C-HTH_sf"/>
</dbReference>
<dbReference type="InterPro" id="IPR025736">
    <property type="entry name" value="PucR_C-HTH_dom"/>
</dbReference>